<sequence>MAGLSITLTLNMKNSGWVTSSLQQNMAVKMMAQGIIQQILTLSLKKPTRMVRLLIFQQAFTELVALYSSQLVLEYKVQVGHKYRVLDSISMTFTTHVWLYRLVRKVMWVIWR</sequence>
<gene>
    <name evidence="1" type="ORF">I7I52_08830</name>
</gene>
<evidence type="ECO:0000313" key="1">
    <source>
        <dbReference type="EMBL" id="KAG5298762.1"/>
    </source>
</evidence>
<evidence type="ECO:0000313" key="2">
    <source>
        <dbReference type="Proteomes" id="UP000670092"/>
    </source>
</evidence>
<dbReference type="VEuPathDB" id="FungiDB:I7I52_08830"/>
<organism evidence="1 2">
    <name type="scientific">Ajellomyces capsulatus</name>
    <name type="common">Darling's disease fungus</name>
    <name type="synonym">Histoplasma capsulatum</name>
    <dbReference type="NCBI Taxonomy" id="5037"/>
    <lineage>
        <taxon>Eukaryota</taxon>
        <taxon>Fungi</taxon>
        <taxon>Dikarya</taxon>
        <taxon>Ascomycota</taxon>
        <taxon>Pezizomycotina</taxon>
        <taxon>Eurotiomycetes</taxon>
        <taxon>Eurotiomycetidae</taxon>
        <taxon>Onygenales</taxon>
        <taxon>Ajellomycetaceae</taxon>
        <taxon>Histoplasma</taxon>
    </lineage>
</organism>
<comment type="caution">
    <text evidence="1">The sequence shown here is derived from an EMBL/GenBank/DDBJ whole genome shotgun (WGS) entry which is preliminary data.</text>
</comment>
<protein>
    <submittedName>
        <fullName evidence="1">Uncharacterized protein</fullName>
    </submittedName>
</protein>
<dbReference type="EMBL" id="JAEVHI010000002">
    <property type="protein sequence ID" value="KAG5298762.1"/>
    <property type="molecule type" value="Genomic_DNA"/>
</dbReference>
<dbReference type="AlphaFoldDB" id="A0A8H7YVQ1"/>
<accession>A0A8H7YVQ1</accession>
<dbReference type="Proteomes" id="UP000670092">
    <property type="component" value="Unassembled WGS sequence"/>
</dbReference>
<proteinExistence type="predicted"/>
<name>A0A8H7YVQ1_AJECA</name>
<reference evidence="1 2" key="1">
    <citation type="submission" date="2021-01" db="EMBL/GenBank/DDBJ databases">
        <title>Chromosome-level genome assembly of a human fungal pathogen reveals clustering of transcriptionally co-regulated genes.</title>
        <authorList>
            <person name="Voorhies M."/>
            <person name="Cohen S."/>
            <person name="Shea T.P."/>
            <person name="Petrus S."/>
            <person name="Munoz J.F."/>
            <person name="Poplawski S."/>
            <person name="Goldman W.E."/>
            <person name="Michael T."/>
            <person name="Cuomo C.A."/>
            <person name="Sil A."/>
            <person name="Beyhan S."/>
        </authorList>
    </citation>
    <scope>NUCLEOTIDE SEQUENCE [LARGE SCALE GENOMIC DNA]</scope>
    <source>
        <strain evidence="1 2">G184AR</strain>
    </source>
</reference>